<reference evidence="1" key="1">
    <citation type="journal article" date="2022" name="Int. J. Mol. Sci.">
        <title>Draft Genome of Tanacetum Coccineum: Genomic Comparison of Closely Related Tanacetum-Family Plants.</title>
        <authorList>
            <person name="Yamashiro T."/>
            <person name="Shiraishi A."/>
            <person name="Nakayama K."/>
            <person name="Satake H."/>
        </authorList>
    </citation>
    <scope>NUCLEOTIDE SEQUENCE</scope>
</reference>
<reference evidence="1" key="2">
    <citation type="submission" date="2022-01" db="EMBL/GenBank/DDBJ databases">
        <authorList>
            <person name="Yamashiro T."/>
            <person name="Shiraishi A."/>
            <person name="Satake H."/>
            <person name="Nakayama K."/>
        </authorList>
    </citation>
    <scope>NUCLEOTIDE SEQUENCE</scope>
</reference>
<sequence length="415" mass="48440">MARANPQATIVSEEQLVPHANRLVIKKNNQRVALDSDIPDTMLIFVVEILKHHKLYKPVSLTATVPIIYIHQFWTTINHNANNHTFTFELDTHTFTLTPVLLRIVLQMSPPDPNNTYTKPLSENKILVFIKTHGYDEDPDTKMIVTQSRTQIDLLLKLDIDQNENHILGPSTVAIAKKIKAIIQKDELTIADLEAMLTEAKWNSDKDYVSKPRTFELHMSKTTKPQPSFYNNNFYFLEHEREVHNFSYQALCCKILQTRIDFFKAEMSNQTKGNIYSYLRIKSVVHIVVKKKWGYGFLTSTVVSRSYDQEYEYRYAGLPRLSLNDVEDMYWLQVQDKLHHLLFEFVKEFNNALLLCKGNKRLKGRDWTGDDVVKLNEMIDKIDKTLKCREQLRRLEEYVGGRPKTVNPCTFVRPM</sequence>
<evidence type="ECO:0000313" key="1">
    <source>
        <dbReference type="EMBL" id="GJT92074.1"/>
    </source>
</evidence>
<keyword evidence="2" id="KW-1185">Reference proteome</keyword>
<evidence type="ECO:0000313" key="2">
    <source>
        <dbReference type="Proteomes" id="UP001151760"/>
    </source>
</evidence>
<gene>
    <name evidence="1" type="ORF">Tco_1080919</name>
</gene>
<protein>
    <submittedName>
        <fullName evidence="1">Uncharacterized protein</fullName>
    </submittedName>
</protein>
<comment type="caution">
    <text evidence="1">The sequence shown here is derived from an EMBL/GenBank/DDBJ whole genome shotgun (WGS) entry which is preliminary data.</text>
</comment>
<proteinExistence type="predicted"/>
<dbReference type="Proteomes" id="UP001151760">
    <property type="component" value="Unassembled WGS sequence"/>
</dbReference>
<name>A0ABQ5HWZ2_9ASTR</name>
<organism evidence="1 2">
    <name type="scientific">Tanacetum coccineum</name>
    <dbReference type="NCBI Taxonomy" id="301880"/>
    <lineage>
        <taxon>Eukaryota</taxon>
        <taxon>Viridiplantae</taxon>
        <taxon>Streptophyta</taxon>
        <taxon>Embryophyta</taxon>
        <taxon>Tracheophyta</taxon>
        <taxon>Spermatophyta</taxon>
        <taxon>Magnoliopsida</taxon>
        <taxon>eudicotyledons</taxon>
        <taxon>Gunneridae</taxon>
        <taxon>Pentapetalae</taxon>
        <taxon>asterids</taxon>
        <taxon>campanulids</taxon>
        <taxon>Asterales</taxon>
        <taxon>Asteraceae</taxon>
        <taxon>Asteroideae</taxon>
        <taxon>Anthemideae</taxon>
        <taxon>Anthemidinae</taxon>
        <taxon>Tanacetum</taxon>
    </lineage>
</organism>
<dbReference type="EMBL" id="BQNB010020076">
    <property type="protein sequence ID" value="GJT92074.1"/>
    <property type="molecule type" value="Genomic_DNA"/>
</dbReference>
<accession>A0ABQ5HWZ2</accession>